<protein>
    <submittedName>
        <fullName evidence="1">Uncharacterized protein</fullName>
    </submittedName>
</protein>
<proteinExistence type="predicted"/>
<name>A0AAV9SBQ6_9TELE</name>
<organism evidence="1 2">
    <name type="scientific">Crenichthys baileyi</name>
    <name type="common">White River springfish</name>
    <dbReference type="NCBI Taxonomy" id="28760"/>
    <lineage>
        <taxon>Eukaryota</taxon>
        <taxon>Metazoa</taxon>
        <taxon>Chordata</taxon>
        <taxon>Craniata</taxon>
        <taxon>Vertebrata</taxon>
        <taxon>Euteleostomi</taxon>
        <taxon>Actinopterygii</taxon>
        <taxon>Neopterygii</taxon>
        <taxon>Teleostei</taxon>
        <taxon>Neoteleostei</taxon>
        <taxon>Acanthomorphata</taxon>
        <taxon>Ovalentaria</taxon>
        <taxon>Atherinomorphae</taxon>
        <taxon>Cyprinodontiformes</taxon>
        <taxon>Goodeidae</taxon>
        <taxon>Crenichthys</taxon>
    </lineage>
</organism>
<keyword evidence="2" id="KW-1185">Reference proteome</keyword>
<evidence type="ECO:0000313" key="2">
    <source>
        <dbReference type="Proteomes" id="UP001311232"/>
    </source>
</evidence>
<dbReference type="EMBL" id="JAHHUM010000602">
    <property type="protein sequence ID" value="KAK5618735.1"/>
    <property type="molecule type" value="Genomic_DNA"/>
</dbReference>
<dbReference type="Proteomes" id="UP001311232">
    <property type="component" value="Unassembled WGS sequence"/>
</dbReference>
<reference evidence="1 2" key="1">
    <citation type="submission" date="2021-06" db="EMBL/GenBank/DDBJ databases">
        <authorList>
            <person name="Palmer J.M."/>
        </authorList>
    </citation>
    <scope>NUCLEOTIDE SEQUENCE [LARGE SCALE GENOMIC DNA]</scope>
    <source>
        <strain evidence="1 2">MEX-2019</strain>
        <tissue evidence="1">Muscle</tissue>
    </source>
</reference>
<gene>
    <name evidence="1" type="ORF">CRENBAI_012650</name>
</gene>
<evidence type="ECO:0000313" key="1">
    <source>
        <dbReference type="EMBL" id="KAK5618735.1"/>
    </source>
</evidence>
<dbReference type="AlphaFoldDB" id="A0AAV9SBQ6"/>
<sequence length="131" mass="14992">MGMSQGLDPSKDPVYVGWVLRRPLRPRRPEVSNCELGRSSFTARKAGEASRQLLRQYRKTPNIFCRCGPPWLPLLDKSASTRNESWEMMEREGYSRPSFKSGKRRTHLSAAFEGVSEGCMNWDTLRHCAVT</sequence>
<accession>A0AAV9SBQ6</accession>
<comment type="caution">
    <text evidence="1">The sequence shown here is derived from an EMBL/GenBank/DDBJ whole genome shotgun (WGS) entry which is preliminary data.</text>
</comment>